<comment type="caution">
    <text evidence="1">The sequence shown here is derived from an EMBL/GenBank/DDBJ whole genome shotgun (WGS) entry which is preliminary data.</text>
</comment>
<sequence>MRHQRVPILMWPFVFWQAFGYLSDLGPSLCFVLVFFQLVIGGIAIAMMGLISSVGSLVSLLNVLSIMVSVIVYEKTWLESLGYQKWSYAPSMFFKILWCWGRPIPLVKDLGHMWFGAGIEGSCKPKGWFAAGVGAGMAYHWAALWALMANCSQLILAVLQWGYGRVVDKDEEEAVAKGEGGGKKEEGMEKLKSSLVLSGVAIAVIGAIFALAKKIKDSSRQQ</sequence>
<accession>A0ACC0B260</accession>
<proteinExistence type="predicted"/>
<evidence type="ECO:0000313" key="1">
    <source>
        <dbReference type="EMBL" id="KAI5666736.1"/>
    </source>
</evidence>
<dbReference type="Proteomes" id="UP001060085">
    <property type="component" value="Linkage Group LG04"/>
</dbReference>
<dbReference type="EMBL" id="CM044704">
    <property type="protein sequence ID" value="KAI5666736.1"/>
    <property type="molecule type" value="Genomic_DNA"/>
</dbReference>
<organism evidence="1 2">
    <name type="scientific">Catharanthus roseus</name>
    <name type="common">Madagascar periwinkle</name>
    <name type="synonym">Vinca rosea</name>
    <dbReference type="NCBI Taxonomy" id="4058"/>
    <lineage>
        <taxon>Eukaryota</taxon>
        <taxon>Viridiplantae</taxon>
        <taxon>Streptophyta</taxon>
        <taxon>Embryophyta</taxon>
        <taxon>Tracheophyta</taxon>
        <taxon>Spermatophyta</taxon>
        <taxon>Magnoliopsida</taxon>
        <taxon>eudicotyledons</taxon>
        <taxon>Gunneridae</taxon>
        <taxon>Pentapetalae</taxon>
        <taxon>asterids</taxon>
        <taxon>lamiids</taxon>
        <taxon>Gentianales</taxon>
        <taxon>Apocynaceae</taxon>
        <taxon>Rauvolfioideae</taxon>
        <taxon>Vinceae</taxon>
        <taxon>Catharanthinae</taxon>
        <taxon>Catharanthus</taxon>
    </lineage>
</organism>
<protein>
    <submittedName>
        <fullName evidence="1">Uncharacterized protein</fullName>
    </submittedName>
</protein>
<gene>
    <name evidence="1" type="ORF">M9H77_16589</name>
</gene>
<keyword evidence="2" id="KW-1185">Reference proteome</keyword>
<name>A0ACC0B260_CATRO</name>
<evidence type="ECO:0000313" key="2">
    <source>
        <dbReference type="Proteomes" id="UP001060085"/>
    </source>
</evidence>
<reference evidence="2" key="1">
    <citation type="journal article" date="2023" name="Nat. Plants">
        <title>Single-cell RNA sequencing provides a high-resolution roadmap for understanding the multicellular compartmentation of specialized metabolism.</title>
        <authorList>
            <person name="Sun S."/>
            <person name="Shen X."/>
            <person name="Li Y."/>
            <person name="Li Y."/>
            <person name="Wang S."/>
            <person name="Li R."/>
            <person name="Zhang H."/>
            <person name="Shen G."/>
            <person name="Guo B."/>
            <person name="Wei J."/>
            <person name="Xu J."/>
            <person name="St-Pierre B."/>
            <person name="Chen S."/>
            <person name="Sun C."/>
        </authorList>
    </citation>
    <scope>NUCLEOTIDE SEQUENCE [LARGE SCALE GENOMIC DNA]</scope>
</reference>